<dbReference type="EMBL" id="HBEF01022067">
    <property type="protein sequence ID" value="CAD8341522.1"/>
    <property type="molecule type" value="Transcribed_RNA"/>
</dbReference>
<dbReference type="Gene3D" id="3.40.50.720">
    <property type="entry name" value="NAD(P)-binding Rossmann-like Domain"/>
    <property type="match status" value="1"/>
</dbReference>
<gene>
    <name evidence="2" type="ORF">CAUS1442_LOCUS13657</name>
</gene>
<reference evidence="2" key="1">
    <citation type="submission" date="2021-01" db="EMBL/GenBank/DDBJ databases">
        <authorList>
            <person name="Corre E."/>
            <person name="Pelletier E."/>
            <person name="Niang G."/>
            <person name="Scheremetjew M."/>
            <person name="Finn R."/>
            <person name="Kale V."/>
            <person name="Holt S."/>
            <person name="Cochrane G."/>
            <person name="Meng A."/>
            <person name="Brown T."/>
            <person name="Cohen L."/>
        </authorList>
    </citation>
    <scope>NUCLEOTIDE SEQUENCE</scope>
    <source>
        <strain evidence="2">CCMP3328</strain>
    </source>
</reference>
<proteinExistence type="predicted"/>
<protein>
    <recommendedName>
        <fullName evidence="3">NAD(P)-binding domain-containing protein</fullName>
    </recommendedName>
</protein>
<feature type="chain" id="PRO_5030532714" description="NAD(P)-binding domain-containing protein" evidence="1">
    <location>
        <begin position="20"/>
        <end position="211"/>
    </location>
</feature>
<accession>A0A7R9ZRM6</accession>
<sequence length="211" mass="22990">MKTLLIALVLSACARVSHGLNIVVAGGTGEMARALLPKLSPTQSSQNDKVTVLCRNAFLAAAPNRVTGEFGYLGQSFLTKHKHVQLRDWDGGDLTDIVGQDWMGWQDDTLAKADVVINLVGGYTHQRNMAAERIVRESFRVNPDALQITVSPTEEDIGAVSPGLVGVKSKRIQECEDMVRNNLLNFACLRVEAYRLDAACDAIISEIGRAR</sequence>
<dbReference type="InterPro" id="IPR036291">
    <property type="entry name" value="NAD(P)-bd_dom_sf"/>
</dbReference>
<name>A0A7R9ZRM6_9STRA</name>
<feature type="signal peptide" evidence="1">
    <location>
        <begin position="1"/>
        <end position="19"/>
    </location>
</feature>
<evidence type="ECO:0008006" key="3">
    <source>
        <dbReference type="Google" id="ProtNLM"/>
    </source>
</evidence>
<organism evidence="2">
    <name type="scientific">Craspedostauros australis</name>
    <dbReference type="NCBI Taxonomy" id="1486917"/>
    <lineage>
        <taxon>Eukaryota</taxon>
        <taxon>Sar</taxon>
        <taxon>Stramenopiles</taxon>
        <taxon>Ochrophyta</taxon>
        <taxon>Bacillariophyta</taxon>
        <taxon>Bacillariophyceae</taxon>
        <taxon>Bacillariophycidae</taxon>
        <taxon>Naviculales</taxon>
        <taxon>Naviculaceae</taxon>
        <taxon>Craspedostauros</taxon>
    </lineage>
</organism>
<evidence type="ECO:0000256" key="1">
    <source>
        <dbReference type="SAM" id="SignalP"/>
    </source>
</evidence>
<dbReference type="AlphaFoldDB" id="A0A7R9ZRM6"/>
<evidence type="ECO:0000313" key="2">
    <source>
        <dbReference type="EMBL" id="CAD8341522.1"/>
    </source>
</evidence>
<keyword evidence="1" id="KW-0732">Signal</keyword>
<dbReference type="SUPFAM" id="SSF51735">
    <property type="entry name" value="NAD(P)-binding Rossmann-fold domains"/>
    <property type="match status" value="1"/>
</dbReference>